<dbReference type="InterPro" id="IPR036397">
    <property type="entry name" value="RNaseH_sf"/>
</dbReference>
<proteinExistence type="predicted"/>
<dbReference type="EMBL" id="JACBYG010000082">
    <property type="protein sequence ID" value="NYS49587.1"/>
    <property type="molecule type" value="Genomic_DNA"/>
</dbReference>
<dbReference type="AlphaFoldDB" id="A0A7Z0LDP3"/>
<evidence type="ECO:0000313" key="2">
    <source>
        <dbReference type="EMBL" id="NYS49587.1"/>
    </source>
</evidence>
<dbReference type="GO" id="GO:0003676">
    <property type="term" value="F:nucleic acid binding"/>
    <property type="evidence" value="ECO:0007669"/>
    <property type="project" value="InterPro"/>
</dbReference>
<name>A0A7Z0LDP3_9STRE</name>
<reference evidence="2 3" key="1">
    <citation type="submission" date="2020-07" db="EMBL/GenBank/DDBJ databases">
        <title>MOT database genomes.</title>
        <authorList>
            <person name="Joseph S."/>
            <person name="Aduse-Opoku J."/>
            <person name="Hashim A."/>
            <person name="Wade W."/>
            <person name="Curtis M."/>
        </authorList>
    </citation>
    <scope>NUCLEOTIDE SEQUENCE [LARGE SCALE GENOMIC DNA]</scope>
    <source>
        <strain evidence="2 3">CCW311</strain>
    </source>
</reference>
<dbReference type="Gene3D" id="3.30.420.10">
    <property type="entry name" value="Ribonuclease H-like superfamily/Ribonuclease H"/>
    <property type="match status" value="1"/>
</dbReference>
<comment type="caution">
    <text evidence="2">The sequence shown here is derived from an EMBL/GenBank/DDBJ whole genome shotgun (WGS) entry which is preliminary data.</text>
</comment>
<evidence type="ECO:0000313" key="3">
    <source>
        <dbReference type="Proteomes" id="UP000563349"/>
    </source>
</evidence>
<gene>
    <name evidence="2" type="ORF">HZY93_06390</name>
</gene>
<dbReference type="InterPro" id="IPR038717">
    <property type="entry name" value="Tc1-like_DDE_dom"/>
</dbReference>
<dbReference type="Pfam" id="PF13358">
    <property type="entry name" value="DDE_3"/>
    <property type="match status" value="1"/>
</dbReference>
<sequence length="44" mass="5020">PLPPYSPELNPIEKSWANLKKEVAEYLREGKSITDAVSYCLKIK</sequence>
<keyword evidence="3" id="KW-1185">Reference proteome</keyword>
<dbReference type="Proteomes" id="UP000563349">
    <property type="component" value="Unassembled WGS sequence"/>
</dbReference>
<accession>A0A7Z0LDP3</accession>
<evidence type="ECO:0000259" key="1">
    <source>
        <dbReference type="Pfam" id="PF13358"/>
    </source>
</evidence>
<organism evidence="2 3">
    <name type="scientific">Streptococcus danieliae</name>
    <dbReference type="NCBI Taxonomy" id="747656"/>
    <lineage>
        <taxon>Bacteria</taxon>
        <taxon>Bacillati</taxon>
        <taxon>Bacillota</taxon>
        <taxon>Bacilli</taxon>
        <taxon>Lactobacillales</taxon>
        <taxon>Streptococcaceae</taxon>
        <taxon>Streptococcus</taxon>
    </lineage>
</organism>
<feature type="domain" description="Tc1-like transposase DDE" evidence="1">
    <location>
        <begin position="2"/>
        <end position="25"/>
    </location>
</feature>
<protein>
    <submittedName>
        <fullName evidence="2">Transposase</fullName>
    </submittedName>
</protein>
<feature type="non-terminal residue" evidence="2">
    <location>
        <position position="1"/>
    </location>
</feature>